<dbReference type="Proteomes" id="UP001632038">
    <property type="component" value="Unassembled WGS sequence"/>
</dbReference>
<evidence type="ECO:0000256" key="1">
    <source>
        <dbReference type="SAM" id="MobiDB-lite"/>
    </source>
</evidence>
<name>A0ABD3D8C7_9LAMI</name>
<organism evidence="2 3">
    <name type="scientific">Castilleja foliolosa</name>
    <dbReference type="NCBI Taxonomy" id="1961234"/>
    <lineage>
        <taxon>Eukaryota</taxon>
        <taxon>Viridiplantae</taxon>
        <taxon>Streptophyta</taxon>
        <taxon>Embryophyta</taxon>
        <taxon>Tracheophyta</taxon>
        <taxon>Spermatophyta</taxon>
        <taxon>Magnoliopsida</taxon>
        <taxon>eudicotyledons</taxon>
        <taxon>Gunneridae</taxon>
        <taxon>Pentapetalae</taxon>
        <taxon>asterids</taxon>
        <taxon>lamiids</taxon>
        <taxon>Lamiales</taxon>
        <taxon>Orobanchaceae</taxon>
        <taxon>Pedicularideae</taxon>
        <taxon>Castillejinae</taxon>
        <taxon>Castilleja</taxon>
    </lineage>
</organism>
<accession>A0ABD3D8C7</accession>
<sequence length="301" mass="34272">METTTETRTEISTPPRPSPSPSSSAARLWRPAAQRNLKNQWSKLNSLRQDWRSTASASRSHATAVVNSYLSQKYMDGMDFGVLIDMPNIRKKACSKLLKQQELYRGKLLSSYKDMVTVVTNMVNSCKTMRCYSRGTSSSPLAQFSLLSEDDSDSGDCGGIAVFTFYSISTFEELAWEIVQMFISELLVKRLLVMEFLSIYDEKVSEVTELHWSDELYDGEFNELSILNLYSEETRQPILPCLRNCKSSTSILQPNKQQDGNVLQIYITTWMVEVNIDRCRMEEIFATVGGEMRVDFLETLG</sequence>
<reference evidence="3" key="1">
    <citation type="journal article" date="2024" name="IScience">
        <title>Strigolactones Initiate the Formation of Haustorium-like Structures in Castilleja.</title>
        <authorList>
            <person name="Buerger M."/>
            <person name="Peterson D."/>
            <person name="Chory J."/>
        </authorList>
    </citation>
    <scope>NUCLEOTIDE SEQUENCE [LARGE SCALE GENOMIC DNA]</scope>
</reference>
<evidence type="ECO:0000313" key="3">
    <source>
        <dbReference type="Proteomes" id="UP001632038"/>
    </source>
</evidence>
<feature type="region of interest" description="Disordered" evidence="1">
    <location>
        <begin position="1"/>
        <end position="26"/>
    </location>
</feature>
<dbReference type="PANTHER" id="PTHR15827">
    <property type="entry name" value="CYCLIN-DEPENDENT KINASE 2-INTERACTING PROTEIN"/>
    <property type="match status" value="1"/>
</dbReference>
<proteinExistence type="predicted"/>
<protein>
    <submittedName>
        <fullName evidence="2">Uncharacterized protein</fullName>
    </submittedName>
</protein>
<gene>
    <name evidence="2" type="ORF">CASFOL_018375</name>
</gene>
<keyword evidence="3" id="KW-1185">Reference proteome</keyword>
<comment type="caution">
    <text evidence="2">The sequence shown here is derived from an EMBL/GenBank/DDBJ whole genome shotgun (WGS) entry which is preliminary data.</text>
</comment>
<dbReference type="AlphaFoldDB" id="A0ABD3D8C7"/>
<dbReference type="PANTHER" id="PTHR15827:SF2">
    <property type="entry name" value="CYCLIN-DEPENDENT KINASE 2-INTERACTING PROTEIN"/>
    <property type="match status" value="1"/>
</dbReference>
<dbReference type="EMBL" id="JAVIJP010000023">
    <property type="protein sequence ID" value="KAL3637927.1"/>
    <property type="molecule type" value="Genomic_DNA"/>
</dbReference>
<evidence type="ECO:0000313" key="2">
    <source>
        <dbReference type="EMBL" id="KAL3637927.1"/>
    </source>
</evidence>